<evidence type="ECO:0000313" key="4">
    <source>
        <dbReference type="Proteomes" id="UP001348641"/>
    </source>
</evidence>
<feature type="transmembrane region" description="Helical" evidence="2">
    <location>
        <begin position="47"/>
        <end position="67"/>
    </location>
</feature>
<dbReference type="RefSeq" id="WP_330161129.1">
    <property type="nucleotide sequence ID" value="NZ_BAAAJA010000003.1"/>
</dbReference>
<comment type="caution">
    <text evidence="3">The sequence shown here is derived from an EMBL/GenBank/DDBJ whole genome shotgun (WGS) entry which is preliminary data.</text>
</comment>
<dbReference type="EMBL" id="JAUUCC010000103">
    <property type="protein sequence ID" value="MEE2054271.1"/>
    <property type="molecule type" value="Genomic_DNA"/>
</dbReference>
<protein>
    <recommendedName>
        <fullName evidence="5">DUF3592 domain-containing protein</fullName>
    </recommendedName>
</protein>
<keyword evidence="2" id="KW-1133">Transmembrane helix</keyword>
<dbReference type="Proteomes" id="UP001348641">
    <property type="component" value="Unassembled WGS sequence"/>
</dbReference>
<feature type="transmembrane region" description="Helical" evidence="2">
    <location>
        <begin position="12"/>
        <end position="35"/>
    </location>
</feature>
<keyword evidence="2" id="KW-0472">Membrane</keyword>
<organism evidence="3 4">
    <name type="scientific">Nocardiopsis tropica</name>
    <dbReference type="NCBI Taxonomy" id="109330"/>
    <lineage>
        <taxon>Bacteria</taxon>
        <taxon>Bacillati</taxon>
        <taxon>Actinomycetota</taxon>
        <taxon>Actinomycetes</taxon>
        <taxon>Streptosporangiales</taxon>
        <taxon>Nocardiopsidaceae</taxon>
        <taxon>Nocardiopsis</taxon>
    </lineage>
</organism>
<feature type="region of interest" description="Disordered" evidence="1">
    <location>
        <begin position="151"/>
        <end position="184"/>
    </location>
</feature>
<evidence type="ECO:0000256" key="2">
    <source>
        <dbReference type="SAM" id="Phobius"/>
    </source>
</evidence>
<sequence>MRARPLPTWLIGTLDLLVAAAIPFLVLGALCASAWLDAHGRGWPGDLLALVLGLAGFCGGFFSLMLYMRFDWMPEFFFAGAVSFLLLGSAFAIADRITEEALLDRGVEVTCALLAVEPRTITTTTHHADGTTSTSTRTVYDHTLDCPPGGPAEMTLGHSAGPEGESAEITYDPRGRLDPLPSDSLQAGPPSPLPWWLLSAAAALRVGHVAVFLAVYRRY</sequence>
<feature type="transmembrane region" description="Helical" evidence="2">
    <location>
        <begin position="76"/>
        <end position="94"/>
    </location>
</feature>
<evidence type="ECO:0000313" key="3">
    <source>
        <dbReference type="EMBL" id="MEE2054271.1"/>
    </source>
</evidence>
<reference evidence="3 4" key="1">
    <citation type="submission" date="2023-07" db="EMBL/GenBank/DDBJ databases">
        <authorList>
            <person name="Girao M."/>
            <person name="Carvalho M.F."/>
        </authorList>
    </citation>
    <scope>NUCLEOTIDE SEQUENCE [LARGE SCALE GENOMIC DNA]</scope>
    <source>
        <strain evidence="3 4">66/93</strain>
    </source>
</reference>
<gene>
    <name evidence="3" type="ORF">Q8A49_27615</name>
</gene>
<name>A0ABU7KYA0_9ACTN</name>
<evidence type="ECO:0000256" key="1">
    <source>
        <dbReference type="SAM" id="MobiDB-lite"/>
    </source>
</evidence>
<proteinExistence type="predicted"/>
<feature type="transmembrane region" description="Helical" evidence="2">
    <location>
        <begin position="195"/>
        <end position="216"/>
    </location>
</feature>
<keyword evidence="2" id="KW-0812">Transmembrane</keyword>
<accession>A0ABU7KYA0</accession>
<evidence type="ECO:0008006" key="5">
    <source>
        <dbReference type="Google" id="ProtNLM"/>
    </source>
</evidence>